<dbReference type="EMBL" id="JBBNAE010000001">
    <property type="protein sequence ID" value="KAK9154795.1"/>
    <property type="molecule type" value="Genomic_DNA"/>
</dbReference>
<evidence type="ECO:0000313" key="1">
    <source>
        <dbReference type="EMBL" id="KAK9154795.1"/>
    </source>
</evidence>
<gene>
    <name evidence="1" type="ORF">Sjap_002275</name>
</gene>
<proteinExistence type="predicted"/>
<name>A0AAP0PU15_9MAGN</name>
<dbReference type="AlphaFoldDB" id="A0AAP0PU15"/>
<protein>
    <submittedName>
        <fullName evidence="1">Uncharacterized protein</fullName>
    </submittedName>
</protein>
<dbReference type="Proteomes" id="UP001417504">
    <property type="component" value="Unassembled WGS sequence"/>
</dbReference>
<accession>A0AAP0PU15</accession>
<organism evidence="1 2">
    <name type="scientific">Stephania japonica</name>
    <dbReference type="NCBI Taxonomy" id="461633"/>
    <lineage>
        <taxon>Eukaryota</taxon>
        <taxon>Viridiplantae</taxon>
        <taxon>Streptophyta</taxon>
        <taxon>Embryophyta</taxon>
        <taxon>Tracheophyta</taxon>
        <taxon>Spermatophyta</taxon>
        <taxon>Magnoliopsida</taxon>
        <taxon>Ranunculales</taxon>
        <taxon>Menispermaceae</taxon>
        <taxon>Menispermoideae</taxon>
        <taxon>Cissampelideae</taxon>
        <taxon>Stephania</taxon>
    </lineage>
</organism>
<reference evidence="1 2" key="1">
    <citation type="submission" date="2024-01" db="EMBL/GenBank/DDBJ databases">
        <title>Genome assemblies of Stephania.</title>
        <authorList>
            <person name="Yang L."/>
        </authorList>
    </citation>
    <scope>NUCLEOTIDE SEQUENCE [LARGE SCALE GENOMIC DNA]</scope>
    <source>
        <strain evidence="1">QJT</strain>
        <tissue evidence="1">Leaf</tissue>
    </source>
</reference>
<keyword evidence="2" id="KW-1185">Reference proteome</keyword>
<evidence type="ECO:0000313" key="2">
    <source>
        <dbReference type="Proteomes" id="UP001417504"/>
    </source>
</evidence>
<sequence length="64" mass="7134">MHNGTKSPGPLEEPWTHGGIKSPTHIYYILVFGRQGEAMTNETMDLHLYSIISYVSLLKSLCIG</sequence>
<comment type="caution">
    <text evidence="1">The sequence shown here is derived from an EMBL/GenBank/DDBJ whole genome shotgun (WGS) entry which is preliminary data.</text>
</comment>